<dbReference type="GO" id="GO:0003677">
    <property type="term" value="F:DNA binding"/>
    <property type="evidence" value="ECO:0007669"/>
    <property type="project" value="UniProtKB-KW"/>
</dbReference>
<comment type="similarity">
    <text evidence="1">Belongs to the type-I restriction system S methylase family.</text>
</comment>
<protein>
    <recommendedName>
        <fullName evidence="2">site-specific DNA-methyltransferase (adenine-specific)</fullName>
        <ecNumber evidence="2">2.1.1.72</ecNumber>
    </recommendedName>
</protein>
<evidence type="ECO:0000256" key="5">
    <source>
        <dbReference type="ARBA" id="ARBA00022691"/>
    </source>
</evidence>
<evidence type="ECO:0000256" key="9">
    <source>
        <dbReference type="SAM" id="MobiDB-lite"/>
    </source>
</evidence>
<dbReference type="Pfam" id="PF01420">
    <property type="entry name" value="Methylase_S"/>
    <property type="match status" value="1"/>
</dbReference>
<proteinExistence type="inferred from homology"/>
<dbReference type="InterPro" id="IPR000055">
    <property type="entry name" value="Restrct_endonuc_typeI_TRD"/>
</dbReference>
<dbReference type="SUPFAM" id="SSF53335">
    <property type="entry name" value="S-adenosyl-L-methionine-dependent methyltransferases"/>
    <property type="match status" value="1"/>
</dbReference>
<dbReference type="Proteomes" id="UP000606172">
    <property type="component" value="Unassembled WGS sequence"/>
</dbReference>
<evidence type="ECO:0000256" key="8">
    <source>
        <dbReference type="ARBA" id="ARBA00047942"/>
    </source>
</evidence>
<reference evidence="12" key="1">
    <citation type="submission" date="2021-01" db="EMBL/GenBank/DDBJ databases">
        <title>Whole genome shotgun sequence of Sinosporangium siamense NBRC 109515.</title>
        <authorList>
            <person name="Komaki H."/>
            <person name="Tamura T."/>
        </authorList>
    </citation>
    <scope>NUCLEOTIDE SEQUENCE</scope>
    <source>
        <strain evidence="12">NBRC 109515</strain>
    </source>
</reference>
<dbReference type="InterPro" id="IPR002052">
    <property type="entry name" value="DNA_methylase_N6_adenine_CS"/>
</dbReference>
<sequence>MTSPQGFVSRAEIARLAQVKRPAVSNWERRHTDYPRPRLVEGEELFVVESVLEWLDQRKIASNALLPDERPGATFGERFRRNLTGPAAQMPQARPAAKRESPPTPDLWRALDRLRGTYDIIRYRDLVLSLIYARARDRDGRSSAPTGSRSDAKALDISIVHKIRTGDTLPPVAFKVDAKIPADLVEFADAAVRDLGGARAFRTLLDRFATLEGKRGGEFYTPPAVVRVLVDALAAEAPGEIYDPCCGSGEILLATALQAPGLTVHGDVLNAEALVLAKMNMTLHGIDARLGQQSIDVLSRAARPSSNYSYIIANPPFGIRNWSQEDPALNLSWHYGPPPRGKADFAWLQFVLERLAPGGRAAVVMPAGAAFRGGRERAIRQAMVADGCIESVLALPPTLFYSTSIGATIWVLRRSPNPQQELLLVDATGLGRLSQGARRKLSEEDHGAIRDVLADWRAGVIPAHEVLPTAVVTAEELSRSDYDLTPSKHATTKAVVRTHDARQGVETLLRELDRLHKQTVQADVVVDQLIGRAQILEFPTGELPPGWREVSLAGISELTAGPFTRASEDGSVGVVKPRNLKSGRISGAFDRIDVDTAGKLASYRLSEGDIVCTRTGVIGRHALVTSAHQGWVCGTGLIRIRPGEGVDPKYLSDYLNSPSVLDWLTRNSAGSVLPSINLRVLGTLPVVLPPAEARRTIGRALQALNDKITVHEQIARTTVALRDALFPLLTSGKVIPPE</sequence>
<dbReference type="PANTHER" id="PTHR42933">
    <property type="entry name" value="SLR6095 PROTEIN"/>
    <property type="match status" value="1"/>
</dbReference>
<dbReference type="Pfam" id="PF02384">
    <property type="entry name" value="N6_Mtase"/>
    <property type="match status" value="1"/>
</dbReference>
<evidence type="ECO:0000256" key="7">
    <source>
        <dbReference type="ARBA" id="ARBA00023125"/>
    </source>
</evidence>
<evidence type="ECO:0000256" key="4">
    <source>
        <dbReference type="ARBA" id="ARBA00022679"/>
    </source>
</evidence>
<comment type="caution">
    <text evidence="12">The sequence shown here is derived from an EMBL/GenBank/DDBJ whole genome shotgun (WGS) entry which is preliminary data.</text>
</comment>
<dbReference type="SUPFAM" id="SSF116734">
    <property type="entry name" value="DNA methylase specificity domain"/>
    <property type="match status" value="1"/>
</dbReference>
<dbReference type="Gene3D" id="3.90.220.20">
    <property type="entry name" value="DNA methylase specificity domains"/>
    <property type="match status" value="1"/>
</dbReference>
<dbReference type="EC" id="2.1.1.72" evidence="2"/>
<dbReference type="PANTHER" id="PTHR42933:SF3">
    <property type="entry name" value="TYPE I RESTRICTION ENZYME MJAVIII METHYLASE SUBUNIT"/>
    <property type="match status" value="1"/>
</dbReference>
<name>A0A919V887_9ACTN</name>
<dbReference type="GO" id="GO:0009007">
    <property type="term" value="F:site-specific DNA-methyltransferase (adenine-specific) activity"/>
    <property type="evidence" value="ECO:0007669"/>
    <property type="project" value="UniProtKB-EC"/>
</dbReference>
<evidence type="ECO:0000256" key="1">
    <source>
        <dbReference type="ARBA" id="ARBA00010923"/>
    </source>
</evidence>
<evidence type="ECO:0000313" key="13">
    <source>
        <dbReference type="Proteomes" id="UP000606172"/>
    </source>
</evidence>
<dbReference type="InterPro" id="IPR051537">
    <property type="entry name" value="DNA_Adenine_Mtase"/>
</dbReference>
<dbReference type="InterPro" id="IPR003356">
    <property type="entry name" value="DNA_methylase_A-5"/>
</dbReference>
<evidence type="ECO:0000256" key="2">
    <source>
        <dbReference type="ARBA" id="ARBA00011900"/>
    </source>
</evidence>
<evidence type="ECO:0000259" key="10">
    <source>
        <dbReference type="Pfam" id="PF01420"/>
    </source>
</evidence>
<keyword evidence="6" id="KW-0680">Restriction system</keyword>
<keyword evidence="4" id="KW-0808">Transferase</keyword>
<dbReference type="CDD" id="cd16961">
    <property type="entry name" value="RMtype1_S_TRD-CR_like"/>
    <property type="match status" value="1"/>
</dbReference>
<keyword evidence="5" id="KW-0949">S-adenosyl-L-methionine</keyword>
<feature type="domain" description="DNA methylase adenine-specific" evidence="11">
    <location>
        <begin position="199"/>
        <end position="494"/>
    </location>
</feature>
<comment type="catalytic activity">
    <reaction evidence="8">
        <text>a 2'-deoxyadenosine in DNA + S-adenosyl-L-methionine = an N(6)-methyl-2'-deoxyadenosine in DNA + S-adenosyl-L-homocysteine + H(+)</text>
        <dbReference type="Rhea" id="RHEA:15197"/>
        <dbReference type="Rhea" id="RHEA-COMP:12418"/>
        <dbReference type="Rhea" id="RHEA-COMP:12419"/>
        <dbReference type="ChEBI" id="CHEBI:15378"/>
        <dbReference type="ChEBI" id="CHEBI:57856"/>
        <dbReference type="ChEBI" id="CHEBI:59789"/>
        <dbReference type="ChEBI" id="CHEBI:90615"/>
        <dbReference type="ChEBI" id="CHEBI:90616"/>
        <dbReference type="EC" id="2.1.1.72"/>
    </reaction>
</comment>
<dbReference type="InterPro" id="IPR029063">
    <property type="entry name" value="SAM-dependent_MTases_sf"/>
</dbReference>
<dbReference type="PRINTS" id="PR00507">
    <property type="entry name" value="N12N6MTFRASE"/>
</dbReference>
<dbReference type="InterPro" id="IPR044946">
    <property type="entry name" value="Restrct_endonuc_typeI_TRD_sf"/>
</dbReference>
<accession>A0A919V887</accession>
<dbReference type="GO" id="GO:0009307">
    <property type="term" value="P:DNA restriction-modification system"/>
    <property type="evidence" value="ECO:0007669"/>
    <property type="project" value="UniProtKB-KW"/>
</dbReference>
<dbReference type="GO" id="GO:0032259">
    <property type="term" value="P:methylation"/>
    <property type="evidence" value="ECO:0007669"/>
    <property type="project" value="UniProtKB-KW"/>
</dbReference>
<keyword evidence="13" id="KW-1185">Reference proteome</keyword>
<evidence type="ECO:0000313" key="12">
    <source>
        <dbReference type="EMBL" id="GII95895.1"/>
    </source>
</evidence>
<gene>
    <name evidence="12" type="ORF">Ssi02_61260</name>
</gene>
<evidence type="ECO:0000259" key="11">
    <source>
        <dbReference type="Pfam" id="PF02384"/>
    </source>
</evidence>
<dbReference type="EMBL" id="BOOW01000039">
    <property type="protein sequence ID" value="GII95895.1"/>
    <property type="molecule type" value="Genomic_DNA"/>
</dbReference>
<dbReference type="PROSITE" id="PS00092">
    <property type="entry name" value="N6_MTASE"/>
    <property type="match status" value="1"/>
</dbReference>
<organism evidence="12 13">
    <name type="scientific">Sinosporangium siamense</name>
    <dbReference type="NCBI Taxonomy" id="1367973"/>
    <lineage>
        <taxon>Bacteria</taxon>
        <taxon>Bacillati</taxon>
        <taxon>Actinomycetota</taxon>
        <taxon>Actinomycetes</taxon>
        <taxon>Streptosporangiales</taxon>
        <taxon>Streptosporangiaceae</taxon>
        <taxon>Sinosporangium</taxon>
    </lineage>
</organism>
<dbReference type="Gene3D" id="3.40.50.150">
    <property type="entry name" value="Vaccinia Virus protein VP39"/>
    <property type="match status" value="1"/>
</dbReference>
<dbReference type="RefSeq" id="WP_204030931.1">
    <property type="nucleotide sequence ID" value="NZ_BOOW01000039.1"/>
</dbReference>
<evidence type="ECO:0000256" key="6">
    <source>
        <dbReference type="ARBA" id="ARBA00022747"/>
    </source>
</evidence>
<keyword evidence="7" id="KW-0238">DNA-binding</keyword>
<feature type="domain" description="Type I restriction modification DNA specificity" evidence="10">
    <location>
        <begin position="546"/>
        <end position="714"/>
    </location>
</feature>
<feature type="compositionally biased region" description="Low complexity" evidence="9">
    <location>
        <begin position="86"/>
        <end position="95"/>
    </location>
</feature>
<keyword evidence="3" id="KW-0489">Methyltransferase</keyword>
<dbReference type="GO" id="GO:0008170">
    <property type="term" value="F:N-methyltransferase activity"/>
    <property type="evidence" value="ECO:0007669"/>
    <property type="project" value="InterPro"/>
</dbReference>
<evidence type="ECO:0000256" key="3">
    <source>
        <dbReference type="ARBA" id="ARBA00022603"/>
    </source>
</evidence>
<dbReference type="AlphaFoldDB" id="A0A919V887"/>
<feature type="region of interest" description="Disordered" evidence="9">
    <location>
        <begin position="84"/>
        <end position="104"/>
    </location>
</feature>